<dbReference type="AlphaFoldDB" id="A0A8R7UDZ8"/>
<proteinExistence type="predicted"/>
<gene>
    <name evidence="1" type="primary">LOC125508050</name>
</gene>
<reference evidence="2" key="1">
    <citation type="journal article" date="2013" name="Nature">
        <title>Draft genome of the wheat A-genome progenitor Triticum urartu.</title>
        <authorList>
            <person name="Ling H.Q."/>
            <person name="Zhao S."/>
            <person name="Liu D."/>
            <person name="Wang J."/>
            <person name="Sun H."/>
            <person name="Zhang C."/>
            <person name="Fan H."/>
            <person name="Li D."/>
            <person name="Dong L."/>
            <person name="Tao Y."/>
            <person name="Gao C."/>
            <person name="Wu H."/>
            <person name="Li Y."/>
            <person name="Cui Y."/>
            <person name="Guo X."/>
            <person name="Zheng S."/>
            <person name="Wang B."/>
            <person name="Yu K."/>
            <person name="Liang Q."/>
            <person name="Yang W."/>
            <person name="Lou X."/>
            <person name="Chen J."/>
            <person name="Feng M."/>
            <person name="Jian J."/>
            <person name="Zhang X."/>
            <person name="Luo G."/>
            <person name="Jiang Y."/>
            <person name="Liu J."/>
            <person name="Wang Z."/>
            <person name="Sha Y."/>
            <person name="Zhang B."/>
            <person name="Wu H."/>
            <person name="Tang D."/>
            <person name="Shen Q."/>
            <person name="Xue P."/>
            <person name="Zou S."/>
            <person name="Wang X."/>
            <person name="Liu X."/>
            <person name="Wang F."/>
            <person name="Yang Y."/>
            <person name="An X."/>
            <person name="Dong Z."/>
            <person name="Zhang K."/>
            <person name="Zhang X."/>
            <person name="Luo M.C."/>
            <person name="Dvorak J."/>
            <person name="Tong Y."/>
            <person name="Wang J."/>
            <person name="Yang H."/>
            <person name="Li Z."/>
            <person name="Wang D."/>
            <person name="Zhang A."/>
            <person name="Wang J."/>
        </authorList>
    </citation>
    <scope>NUCLEOTIDE SEQUENCE</scope>
    <source>
        <strain evidence="2">cv. G1812</strain>
    </source>
</reference>
<accession>A0A8R7UDZ8</accession>
<reference evidence="1" key="3">
    <citation type="submission" date="2022-06" db="UniProtKB">
        <authorList>
            <consortium name="EnsemblPlants"/>
        </authorList>
    </citation>
    <scope>IDENTIFICATION</scope>
</reference>
<evidence type="ECO:0000313" key="2">
    <source>
        <dbReference type="Proteomes" id="UP000015106"/>
    </source>
</evidence>
<dbReference type="Proteomes" id="UP000015106">
    <property type="component" value="Chromosome 5"/>
</dbReference>
<evidence type="ECO:0000313" key="1">
    <source>
        <dbReference type="EnsemblPlants" id="TuG1812G0500000899.01.T02.cds300719"/>
    </source>
</evidence>
<dbReference type="Gramene" id="TuG1812G0500000899.01.T02">
    <property type="protein sequence ID" value="TuG1812G0500000899.01.T02.cds300719"/>
    <property type="gene ID" value="TuG1812G0500000899.01"/>
</dbReference>
<reference evidence="1" key="2">
    <citation type="submission" date="2018-03" db="EMBL/GenBank/DDBJ databases">
        <title>The Triticum urartu genome reveals the dynamic nature of wheat genome evolution.</title>
        <authorList>
            <person name="Ling H."/>
            <person name="Ma B."/>
            <person name="Shi X."/>
            <person name="Liu H."/>
            <person name="Dong L."/>
            <person name="Sun H."/>
            <person name="Cao Y."/>
            <person name="Gao Q."/>
            <person name="Zheng S."/>
            <person name="Li Y."/>
            <person name="Yu Y."/>
            <person name="Du H."/>
            <person name="Qi M."/>
            <person name="Li Y."/>
            <person name="Yu H."/>
            <person name="Cui Y."/>
            <person name="Wang N."/>
            <person name="Chen C."/>
            <person name="Wu H."/>
            <person name="Zhao Y."/>
            <person name="Zhang J."/>
            <person name="Li Y."/>
            <person name="Zhou W."/>
            <person name="Zhang B."/>
            <person name="Hu W."/>
            <person name="Eijk M."/>
            <person name="Tang J."/>
            <person name="Witsenboer H."/>
            <person name="Zhao S."/>
            <person name="Li Z."/>
            <person name="Zhang A."/>
            <person name="Wang D."/>
            <person name="Liang C."/>
        </authorList>
    </citation>
    <scope>NUCLEOTIDE SEQUENCE [LARGE SCALE GENOMIC DNA]</scope>
    <source>
        <strain evidence="1">cv. G1812</strain>
    </source>
</reference>
<sequence length="48" mass="5156">MHGWISLAVAIAILANPLFSLSSLSLSLRSKVMEVRGGNPSRRICFGV</sequence>
<name>A0A8R7UDZ8_TRIUA</name>
<keyword evidence="2" id="KW-1185">Reference proteome</keyword>
<dbReference type="EnsemblPlants" id="TuG1812G0500000899.01.T02">
    <property type="protein sequence ID" value="TuG1812G0500000899.01.T02.cds300719"/>
    <property type="gene ID" value="TuG1812G0500000899.01"/>
</dbReference>
<organism evidence="1 2">
    <name type="scientific">Triticum urartu</name>
    <name type="common">Red wild einkorn</name>
    <name type="synonym">Crithodium urartu</name>
    <dbReference type="NCBI Taxonomy" id="4572"/>
    <lineage>
        <taxon>Eukaryota</taxon>
        <taxon>Viridiplantae</taxon>
        <taxon>Streptophyta</taxon>
        <taxon>Embryophyta</taxon>
        <taxon>Tracheophyta</taxon>
        <taxon>Spermatophyta</taxon>
        <taxon>Magnoliopsida</taxon>
        <taxon>Liliopsida</taxon>
        <taxon>Poales</taxon>
        <taxon>Poaceae</taxon>
        <taxon>BOP clade</taxon>
        <taxon>Pooideae</taxon>
        <taxon>Triticodae</taxon>
        <taxon>Triticeae</taxon>
        <taxon>Triticinae</taxon>
        <taxon>Triticum</taxon>
    </lineage>
</organism>
<protein>
    <submittedName>
        <fullName evidence="1">Uncharacterized protein</fullName>
    </submittedName>
</protein>